<dbReference type="HOGENOM" id="CLU_1866250_0_0_1"/>
<keyword evidence="3" id="KW-1185">Reference proteome</keyword>
<proteinExistence type="predicted"/>
<feature type="region of interest" description="Disordered" evidence="1">
    <location>
        <begin position="86"/>
        <end position="105"/>
    </location>
</feature>
<reference evidence="2 3" key="1">
    <citation type="submission" date="2015-01" db="EMBL/GenBank/DDBJ databases">
        <title>The Genome Sequence of Rhinocladiella mackenzie CBS 650.93.</title>
        <authorList>
            <consortium name="The Broad Institute Genomics Platform"/>
            <person name="Cuomo C."/>
            <person name="de Hoog S."/>
            <person name="Gorbushina A."/>
            <person name="Stielow B."/>
            <person name="Teixiera M."/>
            <person name="Abouelleil A."/>
            <person name="Chapman S.B."/>
            <person name="Priest M."/>
            <person name="Young S.K."/>
            <person name="Wortman J."/>
            <person name="Nusbaum C."/>
            <person name="Birren B."/>
        </authorList>
    </citation>
    <scope>NUCLEOTIDE SEQUENCE [LARGE SCALE GENOMIC DNA]</scope>
    <source>
        <strain evidence="2 3">CBS 650.93</strain>
    </source>
</reference>
<gene>
    <name evidence="2" type="ORF">Z518_04402</name>
</gene>
<name>A0A0D2ITD1_9EURO</name>
<dbReference type="AlphaFoldDB" id="A0A0D2ITD1"/>
<dbReference type="VEuPathDB" id="FungiDB:Z518_04402"/>
<evidence type="ECO:0000313" key="2">
    <source>
        <dbReference type="EMBL" id="KIX06426.1"/>
    </source>
</evidence>
<feature type="region of interest" description="Disordered" evidence="1">
    <location>
        <begin position="1"/>
        <end position="35"/>
    </location>
</feature>
<evidence type="ECO:0000313" key="3">
    <source>
        <dbReference type="Proteomes" id="UP000053617"/>
    </source>
</evidence>
<dbReference type="EMBL" id="KN847477">
    <property type="protein sequence ID" value="KIX06426.1"/>
    <property type="molecule type" value="Genomic_DNA"/>
</dbReference>
<protein>
    <submittedName>
        <fullName evidence="2">Rhinocladiella mackenziei CBS 650.93 unplaced genomic scaffold supercont1.3, whole genome shotgun sequence</fullName>
    </submittedName>
</protein>
<accession>A0A0D2ITD1</accession>
<evidence type="ECO:0000256" key="1">
    <source>
        <dbReference type="SAM" id="MobiDB-lite"/>
    </source>
</evidence>
<dbReference type="GeneID" id="25292473"/>
<sequence>MKKKLATETPAEKEARKARDREKAARFRVKKRAEDPNYAKKVAEQNRNFRANNPNYKKELNNRKKAEKLQSSGQQDLKSLFSKIASPFNPPNSQIHRQPLADITHTDNRKRNALWRIAPEGHTTKYWEYAKNDRVDS</sequence>
<dbReference type="Proteomes" id="UP000053617">
    <property type="component" value="Unassembled WGS sequence"/>
</dbReference>
<organism evidence="2 3">
    <name type="scientific">Rhinocladiella mackenziei CBS 650.93</name>
    <dbReference type="NCBI Taxonomy" id="1442369"/>
    <lineage>
        <taxon>Eukaryota</taxon>
        <taxon>Fungi</taxon>
        <taxon>Dikarya</taxon>
        <taxon>Ascomycota</taxon>
        <taxon>Pezizomycotina</taxon>
        <taxon>Eurotiomycetes</taxon>
        <taxon>Chaetothyriomycetidae</taxon>
        <taxon>Chaetothyriales</taxon>
        <taxon>Herpotrichiellaceae</taxon>
        <taxon>Rhinocladiella</taxon>
    </lineage>
</organism>
<feature type="compositionally biased region" description="Basic and acidic residues" evidence="1">
    <location>
        <begin position="10"/>
        <end position="25"/>
    </location>
</feature>
<dbReference type="RefSeq" id="XP_013273562.1">
    <property type="nucleotide sequence ID" value="XM_013418108.1"/>
</dbReference>